<evidence type="ECO:0000313" key="1">
    <source>
        <dbReference type="EMBL" id="QBK31401.1"/>
    </source>
</evidence>
<dbReference type="InterPro" id="IPR010642">
    <property type="entry name" value="Invasion_prot_B"/>
</dbReference>
<gene>
    <name evidence="1" type="ORF">E0E05_12790</name>
</gene>
<dbReference type="EMBL" id="CP036532">
    <property type="protein sequence ID" value="QBK31401.1"/>
    <property type="molecule type" value="Genomic_DNA"/>
</dbReference>
<dbReference type="Gene3D" id="2.60.40.1880">
    <property type="entry name" value="Invasion associated locus B (IalB) protein"/>
    <property type="match status" value="1"/>
</dbReference>
<protein>
    <submittedName>
        <fullName evidence="1">Invasion associated locus B family protein</fullName>
    </submittedName>
</protein>
<dbReference type="Proteomes" id="UP000293719">
    <property type="component" value="Chromosome"/>
</dbReference>
<keyword evidence="2" id="KW-1185">Reference proteome</keyword>
<reference evidence="1 2" key="1">
    <citation type="journal article" date="2017" name="Int. J. Syst. Evol. Microbiol.">
        <title>Roseitalea porphyridii gen. nov., sp. nov., isolated from a red alga, and reclassification of Hoeflea suaedae Chung et al. 2013 as Pseudohoeflea suaedae gen. nov., comb. nov.</title>
        <authorList>
            <person name="Hyeon J.W."/>
            <person name="Jeong S.E."/>
            <person name="Baek K."/>
            <person name="Jeon C.O."/>
        </authorList>
    </citation>
    <scope>NUCLEOTIDE SEQUENCE [LARGE SCALE GENOMIC DNA]</scope>
    <source>
        <strain evidence="1 2">MA7-20</strain>
    </source>
</reference>
<dbReference type="Pfam" id="PF06776">
    <property type="entry name" value="IalB"/>
    <property type="match status" value="1"/>
</dbReference>
<name>A0A4P6V202_9HYPH</name>
<sequence length="266" mass="27889">MQRFFFLSSRMLQNWHMIKPAGTWGRHGREPIAASIRVVLDAAPGRLCLFLWMHVTGGSLPLPPACAMVPAIGVLRGCRAGHMRVNGIRGISTRARRRRVAAGLVLVASVAGPGTRAGAAEPGVHGDWVVQCATDAGDEDRCQMSQILTAEGTGDHVMTVVLRVADEGAGLTGLVRLPHGLDLPAGIALDVDERGTPLRAAIGTSDAAGVYAQLPLDAQMVAAMRAGRTLNVSMRSVKGEVITLGVSLAGFTAAAEALTAHEEDRP</sequence>
<dbReference type="InterPro" id="IPR038696">
    <property type="entry name" value="IalB_sf"/>
</dbReference>
<dbReference type="KEGG" id="rpod:E0E05_12790"/>
<evidence type="ECO:0000313" key="2">
    <source>
        <dbReference type="Proteomes" id="UP000293719"/>
    </source>
</evidence>
<dbReference type="AlphaFoldDB" id="A0A4P6V202"/>
<accession>A0A4P6V202</accession>
<proteinExistence type="predicted"/>
<organism evidence="1 2">
    <name type="scientific">Roseitalea porphyridii</name>
    <dbReference type="NCBI Taxonomy" id="1852022"/>
    <lineage>
        <taxon>Bacteria</taxon>
        <taxon>Pseudomonadati</taxon>
        <taxon>Pseudomonadota</taxon>
        <taxon>Alphaproteobacteria</taxon>
        <taxon>Hyphomicrobiales</taxon>
        <taxon>Ahrensiaceae</taxon>
        <taxon>Roseitalea</taxon>
    </lineage>
</organism>